<accession>A0ABR9DPR0</accession>
<keyword evidence="6" id="KW-0449">Lipoprotein</keyword>
<evidence type="ECO:0000256" key="6">
    <source>
        <dbReference type="ARBA" id="ARBA00023288"/>
    </source>
</evidence>
<comment type="subcellular location">
    <subcellularLocation>
        <location evidence="1">Membrane</location>
        <topology evidence="1">Lipid-anchor</topology>
    </subcellularLocation>
</comment>
<keyword evidence="5" id="KW-0564">Palmitate</keyword>
<organism evidence="8 9">
    <name type="scientific">Flavimobilis rhizosphaerae</name>
    <dbReference type="NCBI Taxonomy" id="2775421"/>
    <lineage>
        <taxon>Bacteria</taxon>
        <taxon>Bacillati</taxon>
        <taxon>Actinomycetota</taxon>
        <taxon>Actinomycetes</taxon>
        <taxon>Micrococcales</taxon>
        <taxon>Jonesiaceae</taxon>
        <taxon>Flavimobilis</taxon>
    </lineage>
</organism>
<keyword evidence="9" id="KW-1185">Reference proteome</keyword>
<evidence type="ECO:0000313" key="8">
    <source>
        <dbReference type="EMBL" id="MBD9699109.1"/>
    </source>
</evidence>
<comment type="similarity">
    <text evidence="2">Belongs to the NlpA lipoprotein family.</text>
</comment>
<protein>
    <submittedName>
        <fullName evidence="8">Methionine ABC transporter substrate-binding protein</fullName>
    </submittedName>
</protein>
<evidence type="ECO:0000256" key="7">
    <source>
        <dbReference type="SAM" id="SignalP"/>
    </source>
</evidence>
<evidence type="ECO:0000256" key="1">
    <source>
        <dbReference type="ARBA" id="ARBA00004635"/>
    </source>
</evidence>
<comment type="caution">
    <text evidence="8">The sequence shown here is derived from an EMBL/GenBank/DDBJ whole genome shotgun (WGS) entry which is preliminary data.</text>
</comment>
<dbReference type="RefSeq" id="WP_192278955.1">
    <property type="nucleotide sequence ID" value="NZ_JACZDF010000003.1"/>
</dbReference>
<proteinExistence type="inferred from homology"/>
<dbReference type="Gene3D" id="3.40.190.10">
    <property type="entry name" value="Periplasmic binding protein-like II"/>
    <property type="match status" value="2"/>
</dbReference>
<dbReference type="EMBL" id="JACZDF010000003">
    <property type="protein sequence ID" value="MBD9699109.1"/>
    <property type="molecule type" value="Genomic_DNA"/>
</dbReference>
<feature type="chain" id="PRO_5046383864" evidence="7">
    <location>
        <begin position="23"/>
        <end position="300"/>
    </location>
</feature>
<evidence type="ECO:0000256" key="2">
    <source>
        <dbReference type="ARBA" id="ARBA00008973"/>
    </source>
</evidence>
<sequence>MNRKLTAIAASTALLLGLAACSSDDATPAASGTSGGSSAPATVRIGVVGSQDEQWPIFEEKAKAAGIDVEIINFSEYPLPNPALSEGQIELNQFQHIQYLADYNVNADDDLVAIGATAIYPLALYSKKHATLADIPEGAEIAVPNDQTNLNRALFVLQSAGLIELEGGGTLTSTELDVLPSSKVKVTPVSAEQTAVSLGSLDGAVVNNDFVLDAGLDPEAALAQDDPASPAAQPYINVWAARAEDKDNATYLKLVEIFHDPAVTEALQNQSKGTAVLRTDDAAALASILKTTEDNIRAGK</sequence>
<keyword evidence="4" id="KW-0472">Membrane</keyword>
<name>A0ABR9DPR0_9MICO</name>
<evidence type="ECO:0000256" key="5">
    <source>
        <dbReference type="ARBA" id="ARBA00023139"/>
    </source>
</evidence>
<evidence type="ECO:0000256" key="4">
    <source>
        <dbReference type="ARBA" id="ARBA00023136"/>
    </source>
</evidence>
<dbReference type="Pfam" id="PF03180">
    <property type="entry name" value="Lipoprotein_9"/>
    <property type="match status" value="1"/>
</dbReference>
<reference evidence="8 9" key="1">
    <citation type="submission" date="2020-09" db="EMBL/GenBank/DDBJ databases">
        <title>Flavimobilis rhizosphaerae sp. nov., isolated from rhizosphere soil of Spartina alterniflora.</title>
        <authorList>
            <person name="Hanqin C."/>
        </authorList>
    </citation>
    <scope>NUCLEOTIDE SEQUENCE [LARGE SCALE GENOMIC DNA]</scope>
    <source>
        <strain evidence="8 9">GY 10621</strain>
    </source>
</reference>
<dbReference type="InterPro" id="IPR004872">
    <property type="entry name" value="Lipoprotein_NlpA"/>
</dbReference>
<feature type="signal peptide" evidence="7">
    <location>
        <begin position="1"/>
        <end position="22"/>
    </location>
</feature>
<dbReference type="SUPFAM" id="SSF53850">
    <property type="entry name" value="Periplasmic binding protein-like II"/>
    <property type="match status" value="1"/>
</dbReference>
<keyword evidence="3 7" id="KW-0732">Signal</keyword>
<dbReference type="Proteomes" id="UP000642107">
    <property type="component" value="Unassembled WGS sequence"/>
</dbReference>
<evidence type="ECO:0000313" key="9">
    <source>
        <dbReference type="Proteomes" id="UP000642107"/>
    </source>
</evidence>
<dbReference type="PROSITE" id="PS51257">
    <property type="entry name" value="PROKAR_LIPOPROTEIN"/>
    <property type="match status" value="1"/>
</dbReference>
<dbReference type="PANTHER" id="PTHR30429">
    <property type="entry name" value="D-METHIONINE-BINDING LIPOPROTEIN METQ"/>
    <property type="match status" value="1"/>
</dbReference>
<gene>
    <name evidence="8" type="ORF">IGS67_06310</name>
</gene>
<evidence type="ECO:0000256" key="3">
    <source>
        <dbReference type="ARBA" id="ARBA00022729"/>
    </source>
</evidence>
<dbReference type="PANTHER" id="PTHR30429:SF3">
    <property type="entry name" value="LIPOPROTEIN"/>
    <property type="match status" value="1"/>
</dbReference>